<proteinExistence type="predicted"/>
<protein>
    <submittedName>
        <fullName evidence="1">Uncharacterized protein</fullName>
    </submittedName>
</protein>
<sequence length="282" mass="31460">METHPVFPAELEREIFETAARLHPSMIPVLLRIARRTLLWIEPLLYEVVDLTTFSCTHLAVALLRGATSNPPAPFLRGVRHVLLNGADVWSFGQTCTILTLCTGVIDFAYGGRLDHTCLPILSTLPLRRLSVHLGPLFEGPDRVDLAHPLFASLTHLDVYDPRSDFYGHVALATALTHLRMPGGVHLAWHMVDSVLAACPRLTVLVASVAHLPESSANQWVEHIPITDVRFVVQMYSNYAADWVAAAHGRPDFWSVAEDFVARKRRKEIDASILCLFRPRSP</sequence>
<reference evidence="1" key="1">
    <citation type="submission" date="2023-03" db="EMBL/GenBank/DDBJ databases">
        <title>Massive genome expansion in bonnet fungi (Mycena s.s.) driven by repeated elements and novel gene families across ecological guilds.</title>
        <authorList>
            <consortium name="Lawrence Berkeley National Laboratory"/>
            <person name="Harder C.B."/>
            <person name="Miyauchi S."/>
            <person name="Viragh M."/>
            <person name="Kuo A."/>
            <person name="Thoen E."/>
            <person name="Andreopoulos B."/>
            <person name="Lu D."/>
            <person name="Skrede I."/>
            <person name="Drula E."/>
            <person name="Henrissat B."/>
            <person name="Morin E."/>
            <person name="Kohler A."/>
            <person name="Barry K."/>
            <person name="LaButti K."/>
            <person name="Morin E."/>
            <person name="Salamov A."/>
            <person name="Lipzen A."/>
            <person name="Mereny Z."/>
            <person name="Hegedus B."/>
            <person name="Baldrian P."/>
            <person name="Stursova M."/>
            <person name="Weitz H."/>
            <person name="Taylor A."/>
            <person name="Grigoriev I.V."/>
            <person name="Nagy L.G."/>
            <person name="Martin F."/>
            <person name="Kauserud H."/>
        </authorList>
    </citation>
    <scope>NUCLEOTIDE SEQUENCE</scope>
    <source>
        <strain evidence="1">CBHHK173m</strain>
    </source>
</reference>
<accession>A0AAD6XNW5</accession>
<keyword evidence="2" id="KW-1185">Reference proteome</keyword>
<organism evidence="1 2">
    <name type="scientific">Mycena belliarum</name>
    <dbReference type="NCBI Taxonomy" id="1033014"/>
    <lineage>
        <taxon>Eukaryota</taxon>
        <taxon>Fungi</taxon>
        <taxon>Dikarya</taxon>
        <taxon>Basidiomycota</taxon>
        <taxon>Agaricomycotina</taxon>
        <taxon>Agaricomycetes</taxon>
        <taxon>Agaricomycetidae</taxon>
        <taxon>Agaricales</taxon>
        <taxon>Marasmiineae</taxon>
        <taxon>Mycenaceae</taxon>
        <taxon>Mycena</taxon>
    </lineage>
</organism>
<dbReference type="Proteomes" id="UP001222325">
    <property type="component" value="Unassembled WGS sequence"/>
</dbReference>
<name>A0AAD6XNW5_9AGAR</name>
<dbReference type="EMBL" id="JARJCN010000071">
    <property type="protein sequence ID" value="KAJ7077649.1"/>
    <property type="molecule type" value="Genomic_DNA"/>
</dbReference>
<comment type="caution">
    <text evidence="1">The sequence shown here is derived from an EMBL/GenBank/DDBJ whole genome shotgun (WGS) entry which is preliminary data.</text>
</comment>
<evidence type="ECO:0000313" key="1">
    <source>
        <dbReference type="EMBL" id="KAJ7077649.1"/>
    </source>
</evidence>
<gene>
    <name evidence="1" type="ORF">B0H15DRAFT_861457</name>
</gene>
<evidence type="ECO:0000313" key="2">
    <source>
        <dbReference type="Proteomes" id="UP001222325"/>
    </source>
</evidence>
<dbReference type="AlphaFoldDB" id="A0AAD6XNW5"/>